<evidence type="ECO:0000256" key="1">
    <source>
        <dbReference type="ARBA" id="ARBA00001946"/>
    </source>
</evidence>
<comment type="cofactor">
    <cofactor evidence="1">
        <name>Mg(2+)</name>
        <dbReference type="ChEBI" id="CHEBI:18420"/>
    </cofactor>
</comment>
<reference evidence="6 7" key="1">
    <citation type="journal article" date="2019" name="Environ. Microbiol.">
        <title>An active ?-lactamase is a part of an orchestrated cell wall stress resistance network of Bacillus subtilis and related rhizosphere species.</title>
        <authorList>
            <person name="Bucher T."/>
            <person name="Keren-Paz A."/>
            <person name="Hausser J."/>
            <person name="Olender T."/>
            <person name="Cytryn E."/>
            <person name="Kolodkin-Gal I."/>
        </authorList>
    </citation>
    <scope>NUCLEOTIDE SEQUENCE [LARGE SCALE GENOMIC DNA]</scope>
    <source>
        <strain evidence="6 7">I71</strain>
    </source>
</reference>
<protein>
    <submittedName>
        <fullName evidence="6">ChbG/HpnK family deacetylase</fullName>
    </submittedName>
</protein>
<comment type="caution">
    <text evidence="6">The sequence shown here is derived from an EMBL/GenBank/DDBJ whole genome shotgun (WGS) entry which is preliminary data.</text>
</comment>
<dbReference type="InterPro" id="IPR011330">
    <property type="entry name" value="Glyco_hydro/deAcase_b/a-brl"/>
</dbReference>
<evidence type="ECO:0000256" key="5">
    <source>
        <dbReference type="ARBA" id="ARBA00023277"/>
    </source>
</evidence>
<dbReference type="RefSeq" id="WP_137053336.1">
    <property type="nucleotide sequence ID" value="NZ_SZOM01000249.1"/>
</dbReference>
<dbReference type="Pfam" id="PF04794">
    <property type="entry name" value="YdjC"/>
    <property type="match status" value="1"/>
</dbReference>
<name>A0A4U2MJS5_9BACI</name>
<keyword evidence="4" id="KW-0460">Magnesium</keyword>
<dbReference type="GO" id="GO:0046872">
    <property type="term" value="F:metal ion binding"/>
    <property type="evidence" value="ECO:0007669"/>
    <property type="project" value="UniProtKB-KW"/>
</dbReference>
<keyword evidence="3" id="KW-0378">Hydrolase</keyword>
<evidence type="ECO:0000313" key="6">
    <source>
        <dbReference type="EMBL" id="TKH11345.1"/>
    </source>
</evidence>
<dbReference type="SUPFAM" id="SSF88713">
    <property type="entry name" value="Glycoside hydrolase/deacetylase"/>
    <property type="match status" value="1"/>
</dbReference>
<keyword evidence="2" id="KW-0479">Metal-binding</keyword>
<dbReference type="AlphaFoldDB" id="A0A4U2MJS5"/>
<dbReference type="Gene3D" id="3.20.20.370">
    <property type="entry name" value="Glycoside hydrolase/deacetylase"/>
    <property type="match status" value="1"/>
</dbReference>
<dbReference type="InterPro" id="IPR006879">
    <property type="entry name" value="YdjC-like"/>
</dbReference>
<evidence type="ECO:0000256" key="4">
    <source>
        <dbReference type="ARBA" id="ARBA00022842"/>
    </source>
</evidence>
<keyword evidence="5" id="KW-0119">Carbohydrate metabolism</keyword>
<accession>A0A4U2MJS5</accession>
<sequence length="60" mass="6704">MANMPGFKNAVERIQANPQLDVGLHFNLTCGKPVRSTDIVPSLVDENKAHFLKTYAMQDM</sequence>
<evidence type="ECO:0000313" key="7">
    <source>
        <dbReference type="Proteomes" id="UP000306037"/>
    </source>
</evidence>
<dbReference type="GO" id="GO:0005975">
    <property type="term" value="P:carbohydrate metabolic process"/>
    <property type="evidence" value="ECO:0007669"/>
    <property type="project" value="InterPro"/>
</dbReference>
<evidence type="ECO:0000256" key="2">
    <source>
        <dbReference type="ARBA" id="ARBA00022723"/>
    </source>
</evidence>
<organism evidence="6 7">
    <name type="scientific">Bacillus wiedmannii</name>
    <dbReference type="NCBI Taxonomy" id="1890302"/>
    <lineage>
        <taxon>Bacteria</taxon>
        <taxon>Bacillati</taxon>
        <taxon>Bacillota</taxon>
        <taxon>Bacilli</taxon>
        <taxon>Bacillales</taxon>
        <taxon>Bacillaceae</taxon>
        <taxon>Bacillus</taxon>
        <taxon>Bacillus cereus group</taxon>
    </lineage>
</organism>
<proteinExistence type="predicted"/>
<dbReference type="EMBL" id="SZOM01000249">
    <property type="protein sequence ID" value="TKH11345.1"/>
    <property type="molecule type" value="Genomic_DNA"/>
</dbReference>
<gene>
    <name evidence="6" type="ORF">FC694_23980</name>
</gene>
<dbReference type="Proteomes" id="UP000306037">
    <property type="component" value="Unassembled WGS sequence"/>
</dbReference>
<evidence type="ECO:0000256" key="3">
    <source>
        <dbReference type="ARBA" id="ARBA00022801"/>
    </source>
</evidence>
<dbReference type="GO" id="GO:0016787">
    <property type="term" value="F:hydrolase activity"/>
    <property type="evidence" value="ECO:0007669"/>
    <property type="project" value="UniProtKB-KW"/>
</dbReference>